<reference evidence="2" key="1">
    <citation type="submission" date="2016-11" db="EMBL/GenBank/DDBJ databases">
        <authorList>
            <person name="Varghese N."/>
            <person name="Submissions S."/>
        </authorList>
    </citation>
    <scope>NUCLEOTIDE SEQUENCE [LARGE SCALE GENOMIC DNA]</scope>
    <source>
        <strain evidence="2">DSM 44671</strain>
    </source>
</reference>
<organism evidence="1 2">
    <name type="scientific">Amycolatopsis australiensis</name>
    <dbReference type="NCBI Taxonomy" id="546364"/>
    <lineage>
        <taxon>Bacteria</taxon>
        <taxon>Bacillati</taxon>
        <taxon>Actinomycetota</taxon>
        <taxon>Actinomycetes</taxon>
        <taxon>Pseudonocardiales</taxon>
        <taxon>Pseudonocardiaceae</taxon>
        <taxon>Amycolatopsis</taxon>
    </lineage>
</organism>
<proteinExistence type="predicted"/>
<dbReference type="Gene3D" id="3.10.490.10">
    <property type="entry name" value="Gamma-glutamyl cyclotransferase-like"/>
    <property type="match status" value="1"/>
</dbReference>
<dbReference type="EMBL" id="FPJG01000006">
    <property type="protein sequence ID" value="SFW62575.1"/>
    <property type="molecule type" value="Genomic_DNA"/>
</dbReference>
<name>A0A1K1QRM9_9PSEU</name>
<sequence length="210" mass="22566">MTLFVDADYPADPYPGTRPGYSFVHENGAGYPLDTAPAGWRNRQAVLAYGSNANPSKISWMRAELGLEGPVVVAHARCDGLAAVWASGLRFRDGQRPATLTALPGVEEHAVWFVTPQQLRVLDICEGRGHRYHLVRLTDPDITLEDGSRVTDVLAYIGAVPIRYPLLVDGKPVRTADVPQAEAAELDGVPADGPGVACEVVAPPDGRTYP</sequence>
<accession>A0A1K1QRM9</accession>
<protein>
    <recommendedName>
        <fullName evidence="3">Gamma-glutamylcyclotransferase</fullName>
    </recommendedName>
</protein>
<evidence type="ECO:0008006" key="3">
    <source>
        <dbReference type="Google" id="ProtNLM"/>
    </source>
</evidence>
<evidence type="ECO:0000313" key="2">
    <source>
        <dbReference type="Proteomes" id="UP000182740"/>
    </source>
</evidence>
<evidence type="ECO:0000313" key="1">
    <source>
        <dbReference type="EMBL" id="SFW62575.1"/>
    </source>
</evidence>
<dbReference type="Proteomes" id="UP000182740">
    <property type="component" value="Unassembled WGS sequence"/>
</dbReference>
<gene>
    <name evidence="1" type="ORF">SAMN04489730_2148</name>
</gene>
<dbReference type="AlphaFoldDB" id="A0A1K1QRM9"/>
<keyword evidence="2" id="KW-1185">Reference proteome</keyword>
<dbReference type="STRING" id="546364.SAMN04489730_2148"/>